<dbReference type="GO" id="GO:0003724">
    <property type="term" value="F:RNA helicase activity"/>
    <property type="evidence" value="ECO:0007669"/>
    <property type="project" value="TreeGrafter"/>
</dbReference>
<dbReference type="OrthoDB" id="9810236at2"/>
<dbReference type="AlphaFoldDB" id="A0A0A2WQY1"/>
<dbReference type="InterPro" id="IPR006483">
    <property type="entry name" value="CRISPR-assoc_Cas3_HD"/>
</dbReference>
<feature type="domain" description="Helicase ATP-binding" evidence="10">
    <location>
        <begin position="275"/>
        <end position="484"/>
    </location>
</feature>
<dbReference type="CDD" id="cd17930">
    <property type="entry name" value="DEXHc_cas3"/>
    <property type="match status" value="1"/>
</dbReference>
<evidence type="ECO:0000256" key="7">
    <source>
        <dbReference type="ARBA" id="ARBA00022840"/>
    </source>
</evidence>
<keyword evidence="7" id="KW-0067">ATP-binding</keyword>
<dbReference type="RefSeq" id="WP_038063470.1">
    <property type="nucleotide sequence ID" value="NZ_JPSL02000036.1"/>
</dbReference>
<evidence type="ECO:0000259" key="11">
    <source>
        <dbReference type="PROSITE" id="PS51643"/>
    </source>
</evidence>
<evidence type="ECO:0000256" key="3">
    <source>
        <dbReference type="ARBA" id="ARBA00022723"/>
    </source>
</evidence>
<dbReference type="InterPro" id="IPR054712">
    <property type="entry name" value="Cas3-like_dom"/>
</dbReference>
<dbReference type="Pfam" id="PF18019">
    <property type="entry name" value="Cas3_HD"/>
    <property type="match status" value="1"/>
</dbReference>
<evidence type="ECO:0000256" key="8">
    <source>
        <dbReference type="ARBA" id="ARBA00023118"/>
    </source>
</evidence>
<dbReference type="NCBIfam" id="TIGR01596">
    <property type="entry name" value="cas3_HD"/>
    <property type="match status" value="1"/>
</dbReference>
<dbReference type="Pfam" id="PF18395">
    <property type="entry name" value="Cas3_C"/>
    <property type="match status" value="1"/>
</dbReference>
<evidence type="ECO:0000256" key="1">
    <source>
        <dbReference type="ARBA" id="ARBA00006847"/>
    </source>
</evidence>
<dbReference type="EMBL" id="JPSL02000036">
    <property type="protein sequence ID" value="KGQ22203.1"/>
    <property type="molecule type" value="Genomic_DNA"/>
</dbReference>
<evidence type="ECO:0000256" key="2">
    <source>
        <dbReference type="ARBA" id="ARBA00009046"/>
    </source>
</evidence>
<dbReference type="SUPFAM" id="SSF52540">
    <property type="entry name" value="P-loop containing nucleoside triphosphate hydrolases"/>
    <property type="match status" value="1"/>
</dbReference>
<dbReference type="PANTHER" id="PTHR47963">
    <property type="entry name" value="DEAD-BOX ATP-DEPENDENT RNA HELICASE 47, MITOCHONDRIAL"/>
    <property type="match status" value="1"/>
</dbReference>
<dbReference type="InterPro" id="IPR027417">
    <property type="entry name" value="P-loop_NTPase"/>
</dbReference>
<comment type="similarity">
    <text evidence="2">In the central section; belongs to the CRISPR-associated helicase Cas3 family.</text>
</comment>
<comment type="caution">
    <text evidence="12">The sequence shown here is derived from an EMBL/GenBank/DDBJ whole genome shotgun (WGS) entry which is preliminary data.</text>
</comment>
<dbReference type="GO" id="GO:0005524">
    <property type="term" value="F:ATP binding"/>
    <property type="evidence" value="ECO:0007669"/>
    <property type="project" value="UniProtKB-KW"/>
</dbReference>
<protein>
    <submittedName>
        <fullName evidence="12">CRISPR-associated protein Cas3</fullName>
    </submittedName>
</protein>
<reference evidence="12 13" key="1">
    <citation type="journal article" date="2015" name="Genome Announc.">
        <title>Draft Genome Sequence of the Thermophile Thermus filiformis ATCC 43280, Producer of Carotenoid-(Di)glucoside-Branched Fatty Acid (Di)esters and Source of Hyperthermostable Enzymes of Biotechnological Interest.</title>
        <authorList>
            <person name="Mandelli F."/>
            <person name="Oliveira Ramires B."/>
            <person name="Couger M.B."/>
            <person name="Paixao D.A."/>
            <person name="Camilo C.M."/>
            <person name="Polikarpov I."/>
            <person name="Prade R."/>
            <person name="Riano-Pachon D.M."/>
            <person name="Squina F.M."/>
        </authorList>
    </citation>
    <scope>NUCLEOTIDE SEQUENCE [LARGE SCALE GENOMIC DNA]</scope>
    <source>
        <strain evidence="12 13">ATCC 43280</strain>
    </source>
</reference>
<gene>
    <name evidence="12" type="ORF">THFILI_01870</name>
</gene>
<feature type="domain" description="HD Cas3-type" evidence="11">
    <location>
        <begin position="12"/>
        <end position="214"/>
    </location>
</feature>
<proteinExistence type="inferred from homology"/>
<organism evidence="12 13">
    <name type="scientific">Thermus filiformis</name>
    <dbReference type="NCBI Taxonomy" id="276"/>
    <lineage>
        <taxon>Bacteria</taxon>
        <taxon>Thermotogati</taxon>
        <taxon>Deinococcota</taxon>
        <taxon>Deinococci</taxon>
        <taxon>Thermales</taxon>
        <taxon>Thermaceae</taxon>
        <taxon>Thermus</taxon>
    </lineage>
</organism>
<evidence type="ECO:0000313" key="12">
    <source>
        <dbReference type="EMBL" id="KGQ22203.1"/>
    </source>
</evidence>
<dbReference type="GO" id="GO:0051607">
    <property type="term" value="P:defense response to virus"/>
    <property type="evidence" value="ECO:0007669"/>
    <property type="project" value="UniProtKB-KW"/>
</dbReference>
<evidence type="ECO:0000256" key="6">
    <source>
        <dbReference type="ARBA" id="ARBA00022806"/>
    </source>
</evidence>
<evidence type="ECO:0000259" key="10">
    <source>
        <dbReference type="PROSITE" id="PS51192"/>
    </source>
</evidence>
<dbReference type="CDD" id="cd09641">
    <property type="entry name" value="Cas3''_I"/>
    <property type="match status" value="1"/>
</dbReference>
<name>A0A0A2WQY1_THEFI</name>
<sequence length="922" mass="102605">MVEKAALTLWAKSDPYRSLLAHMLDTAAVALALLEREPERTRRLYAEDWKDWGLDEEEALRFVAFLVGLHDLGKAVPVFQGAWLEGAERVRSVGLTWEGLKDKEDWVAHGVFTELLVQEALRAKGLPRRAARHLAQGLGAHHGFPAEEEEKRRAGNQLGLEAPLWKEARAFLVEALWEALGRPFSRGGAAPGDKEVPPQAVLRVMALASFADWIASDPGFYAQLPDPPSLEEARREAHRALDALGWRVPRLPLKGFQELFPFKPNPLQEAVPELLQGVEEPVLLLVEAPMGTGKTEAALYAFLLLKEGLGHRGLYAALPTQATASGLFPRVRDFLERLKAGVLLDLQLQHGSALLNPQYQELREKARPGQVYEEGGPEEAGVAASAWFSARKRAMLSPHGVGTLDQALLGVLKVKHHFVRLWGLMNRVVILDEVHAYDTYTSSLLKALLLWLRALGSSVVLMTATLPPSKRKELLEAWGVEDVPDTVWADNPYPRVAAFAGGRLLGARSLPKEIRRVRLERAPLDPSSLAGVLRQALPGCLGAVVNTVDRAQELYRALGEGEALTLEALLDHLGPGPDEGPWRALWEERERKGKAVVGKRLPDGTLVFLLHARFPAEERALREGVILSLFGKHGPRPEKAILVATQVVEQSLDLDFDLLYSDLAPVDLLFQRLGRLWRHPRGRKGYPRLLLGGLEGPESWKGLYWSLVYEEYVLLSTWLALKDREALNVPEDIEPLLEEVYERPPEAFPEELRKRAEESHRRLEGADSKDKKSAENLALSQLDRLLPGSGTADLVAESRVDDDEEKENTQLLLTRQGLPSVAVVPLYPGEEGYFLDPEGKQPARLKGDLSDEEVLALWSRAVRLSRRPIPETLLKEDPPPAWRKNGLLRGLRPLEVGRVFPRGRGGLRVELDPELGVVYREG</sequence>
<dbReference type="GO" id="GO:0003723">
    <property type="term" value="F:RNA binding"/>
    <property type="evidence" value="ECO:0007669"/>
    <property type="project" value="TreeGrafter"/>
</dbReference>
<evidence type="ECO:0000256" key="4">
    <source>
        <dbReference type="ARBA" id="ARBA00022741"/>
    </source>
</evidence>
<evidence type="ECO:0000256" key="5">
    <source>
        <dbReference type="ARBA" id="ARBA00022801"/>
    </source>
</evidence>
<dbReference type="InterPro" id="IPR050547">
    <property type="entry name" value="DEAD_box_RNA_helicases"/>
</dbReference>
<dbReference type="InterPro" id="IPR041372">
    <property type="entry name" value="Cas3_C"/>
</dbReference>
<feature type="region of interest" description="Disordered" evidence="9">
    <location>
        <begin position="748"/>
        <end position="774"/>
    </location>
</feature>
<evidence type="ECO:0000256" key="9">
    <source>
        <dbReference type="SAM" id="MobiDB-lite"/>
    </source>
</evidence>
<dbReference type="SMART" id="SM00487">
    <property type="entry name" value="DEXDc"/>
    <property type="match status" value="1"/>
</dbReference>
<comment type="similarity">
    <text evidence="1">In the N-terminal section; belongs to the CRISPR-associated nuclease Cas3-HD family.</text>
</comment>
<dbReference type="InterPro" id="IPR038257">
    <property type="entry name" value="CRISPR-assoc_Cas3_HD_sf"/>
</dbReference>
<evidence type="ECO:0000313" key="13">
    <source>
        <dbReference type="Proteomes" id="UP000030364"/>
    </source>
</evidence>
<dbReference type="PATRIC" id="fig|276.5.peg.978"/>
<accession>A0A0A2WQY1</accession>
<keyword evidence="6" id="KW-0347">Helicase</keyword>
<dbReference type="Pfam" id="PF22590">
    <property type="entry name" value="Cas3-like_C_2"/>
    <property type="match status" value="1"/>
</dbReference>
<dbReference type="GO" id="GO:0016787">
    <property type="term" value="F:hydrolase activity"/>
    <property type="evidence" value="ECO:0007669"/>
    <property type="project" value="UniProtKB-KW"/>
</dbReference>
<dbReference type="PANTHER" id="PTHR47963:SF9">
    <property type="entry name" value="CRISPR-ASSOCIATED ENDONUCLEASE_HELICASE CAS3"/>
    <property type="match status" value="1"/>
</dbReference>
<keyword evidence="4" id="KW-0547">Nucleotide-binding</keyword>
<dbReference type="PROSITE" id="PS51192">
    <property type="entry name" value="HELICASE_ATP_BIND_1"/>
    <property type="match status" value="1"/>
</dbReference>
<keyword evidence="3" id="KW-0479">Metal-binding</keyword>
<dbReference type="Gene3D" id="1.10.3210.30">
    <property type="match status" value="1"/>
</dbReference>
<dbReference type="PROSITE" id="PS51643">
    <property type="entry name" value="HD_CAS3"/>
    <property type="match status" value="1"/>
</dbReference>
<dbReference type="STRING" id="276.THFILI_01870"/>
<dbReference type="InterPro" id="IPR014001">
    <property type="entry name" value="Helicase_ATP-bd"/>
</dbReference>
<dbReference type="GO" id="GO:0046872">
    <property type="term" value="F:metal ion binding"/>
    <property type="evidence" value="ECO:0007669"/>
    <property type="project" value="UniProtKB-KW"/>
</dbReference>
<dbReference type="Proteomes" id="UP000030364">
    <property type="component" value="Unassembled WGS sequence"/>
</dbReference>
<keyword evidence="13" id="KW-1185">Reference proteome</keyword>
<keyword evidence="5" id="KW-0378">Hydrolase</keyword>
<keyword evidence="8" id="KW-0051">Antiviral defense</keyword>
<dbReference type="Gene3D" id="3.40.50.300">
    <property type="entry name" value="P-loop containing nucleotide triphosphate hydrolases"/>
    <property type="match status" value="1"/>
</dbReference>